<accession>A0AAD6GJR1</accession>
<organism evidence="2 3">
    <name type="scientific">Penicillium frequentans</name>
    <dbReference type="NCBI Taxonomy" id="3151616"/>
    <lineage>
        <taxon>Eukaryota</taxon>
        <taxon>Fungi</taxon>
        <taxon>Dikarya</taxon>
        <taxon>Ascomycota</taxon>
        <taxon>Pezizomycotina</taxon>
        <taxon>Eurotiomycetes</taxon>
        <taxon>Eurotiomycetidae</taxon>
        <taxon>Eurotiales</taxon>
        <taxon>Aspergillaceae</taxon>
        <taxon>Penicillium</taxon>
    </lineage>
</organism>
<dbReference type="EMBL" id="JAQIZZ010000001">
    <property type="protein sequence ID" value="KAJ5556441.1"/>
    <property type="molecule type" value="Genomic_DNA"/>
</dbReference>
<keyword evidence="3" id="KW-1185">Reference proteome</keyword>
<dbReference type="AlphaFoldDB" id="A0AAD6GJR1"/>
<evidence type="ECO:0000313" key="2">
    <source>
        <dbReference type="EMBL" id="KAJ5556441.1"/>
    </source>
</evidence>
<sequence>MPPSSDSKANDTNLVSSEDVRDFNKEKHLPLPAEDLIKIREWLQPTPYDQEKGEFPRHLPSHLGGTGKWLTSTSVYQQWHQNDDNGILWIRHPRLGQVRHGCLNNRSIAQGRSSSSLFLLPTNH</sequence>
<evidence type="ECO:0000313" key="3">
    <source>
        <dbReference type="Proteomes" id="UP001220324"/>
    </source>
</evidence>
<reference evidence="2 3" key="1">
    <citation type="journal article" date="2023" name="IMA Fungus">
        <title>Comparative genomic study of the Penicillium genus elucidates a diverse pangenome and 15 lateral gene transfer events.</title>
        <authorList>
            <person name="Petersen C."/>
            <person name="Sorensen T."/>
            <person name="Nielsen M.R."/>
            <person name="Sondergaard T.E."/>
            <person name="Sorensen J.L."/>
            <person name="Fitzpatrick D.A."/>
            <person name="Frisvad J.C."/>
            <person name="Nielsen K.L."/>
        </authorList>
    </citation>
    <scope>NUCLEOTIDE SEQUENCE [LARGE SCALE GENOMIC DNA]</scope>
    <source>
        <strain evidence="2 3">IBT 35679</strain>
    </source>
</reference>
<feature type="compositionally biased region" description="Polar residues" evidence="1">
    <location>
        <begin position="1"/>
        <end position="16"/>
    </location>
</feature>
<dbReference type="Proteomes" id="UP001220324">
    <property type="component" value="Unassembled WGS sequence"/>
</dbReference>
<gene>
    <name evidence="2" type="ORF">N7494_000356</name>
</gene>
<feature type="region of interest" description="Disordered" evidence="1">
    <location>
        <begin position="1"/>
        <end position="26"/>
    </location>
</feature>
<proteinExistence type="predicted"/>
<comment type="caution">
    <text evidence="2">The sequence shown here is derived from an EMBL/GenBank/DDBJ whole genome shotgun (WGS) entry which is preliminary data.</text>
</comment>
<name>A0AAD6GJR1_9EURO</name>
<evidence type="ECO:0000256" key="1">
    <source>
        <dbReference type="SAM" id="MobiDB-lite"/>
    </source>
</evidence>
<protein>
    <submittedName>
        <fullName evidence="2">Ankyrin 2-3/unc44</fullName>
    </submittedName>
</protein>